<sequence length="92" mass="10260">MNQMEFKVKPIPSSSQPITYEADLCIGCNRCVQVCQCDVLFPGEKTPIVMYPGECYYCGACVMVCPVKGAIKLTHPLMNQARFIPIDDDHQS</sequence>
<evidence type="ECO:0000256" key="1">
    <source>
        <dbReference type="ARBA" id="ARBA00022485"/>
    </source>
</evidence>
<accession>A0A9D1HMK7</accession>
<gene>
    <name evidence="6" type="ORF">IAD15_03800</name>
</gene>
<evidence type="ECO:0000256" key="4">
    <source>
        <dbReference type="ARBA" id="ARBA00023014"/>
    </source>
</evidence>
<dbReference type="EMBL" id="DVMJ01000029">
    <property type="protein sequence ID" value="HIU13173.1"/>
    <property type="molecule type" value="Genomic_DNA"/>
</dbReference>
<dbReference type="AlphaFoldDB" id="A0A9D1HMK7"/>
<keyword evidence="1" id="KW-0004">4Fe-4S</keyword>
<reference evidence="6" key="2">
    <citation type="journal article" date="2021" name="PeerJ">
        <title>Extensive microbial diversity within the chicken gut microbiome revealed by metagenomics and culture.</title>
        <authorList>
            <person name="Gilroy R."/>
            <person name="Ravi A."/>
            <person name="Getino M."/>
            <person name="Pursley I."/>
            <person name="Horton D.L."/>
            <person name="Alikhan N.F."/>
            <person name="Baker D."/>
            <person name="Gharbi K."/>
            <person name="Hall N."/>
            <person name="Watson M."/>
            <person name="Adriaenssens E.M."/>
            <person name="Foster-Nyarko E."/>
            <person name="Jarju S."/>
            <person name="Secka A."/>
            <person name="Antonio M."/>
            <person name="Oren A."/>
            <person name="Chaudhuri R.R."/>
            <person name="La Ragione R."/>
            <person name="Hildebrand F."/>
            <person name="Pallen M.J."/>
        </authorList>
    </citation>
    <scope>NUCLEOTIDE SEQUENCE</scope>
    <source>
        <strain evidence="6">CHK195-11698</strain>
    </source>
</reference>
<dbReference type="PANTHER" id="PTHR43687:SF1">
    <property type="entry name" value="FERREDOXIN III"/>
    <property type="match status" value="1"/>
</dbReference>
<dbReference type="InterPro" id="IPR017896">
    <property type="entry name" value="4Fe4S_Fe-S-bd"/>
</dbReference>
<feature type="domain" description="4Fe-4S ferredoxin-type" evidence="5">
    <location>
        <begin position="16"/>
        <end position="45"/>
    </location>
</feature>
<keyword evidence="2" id="KW-0479">Metal-binding</keyword>
<evidence type="ECO:0000256" key="2">
    <source>
        <dbReference type="ARBA" id="ARBA00022723"/>
    </source>
</evidence>
<dbReference type="GO" id="GO:0046872">
    <property type="term" value="F:metal ion binding"/>
    <property type="evidence" value="ECO:0007669"/>
    <property type="project" value="UniProtKB-KW"/>
</dbReference>
<dbReference type="PANTHER" id="PTHR43687">
    <property type="entry name" value="ADENYLYLSULFATE REDUCTASE, BETA SUBUNIT"/>
    <property type="match status" value="1"/>
</dbReference>
<keyword evidence="4" id="KW-0411">Iron-sulfur</keyword>
<evidence type="ECO:0000256" key="3">
    <source>
        <dbReference type="ARBA" id="ARBA00023004"/>
    </source>
</evidence>
<evidence type="ECO:0000313" key="6">
    <source>
        <dbReference type="EMBL" id="HIU13173.1"/>
    </source>
</evidence>
<name>A0A9D1HMK7_9FIRM</name>
<feature type="domain" description="4Fe-4S ferredoxin-type" evidence="5">
    <location>
        <begin position="46"/>
        <end position="76"/>
    </location>
</feature>
<comment type="caution">
    <text evidence="6">The sequence shown here is derived from an EMBL/GenBank/DDBJ whole genome shotgun (WGS) entry which is preliminary data.</text>
</comment>
<dbReference type="InterPro" id="IPR017900">
    <property type="entry name" value="4Fe4S_Fe_S_CS"/>
</dbReference>
<reference evidence="6" key="1">
    <citation type="submission" date="2020-10" db="EMBL/GenBank/DDBJ databases">
        <authorList>
            <person name="Gilroy R."/>
        </authorList>
    </citation>
    <scope>NUCLEOTIDE SEQUENCE</scope>
    <source>
        <strain evidence="6">CHK195-11698</strain>
    </source>
</reference>
<dbReference type="InterPro" id="IPR050572">
    <property type="entry name" value="Fe-S_Ferredoxin"/>
</dbReference>
<proteinExistence type="predicted"/>
<dbReference type="GO" id="GO:0051539">
    <property type="term" value="F:4 iron, 4 sulfur cluster binding"/>
    <property type="evidence" value="ECO:0007669"/>
    <property type="project" value="UniProtKB-KW"/>
</dbReference>
<dbReference type="Pfam" id="PF13237">
    <property type="entry name" value="Fer4_10"/>
    <property type="match status" value="1"/>
</dbReference>
<dbReference type="Gene3D" id="3.30.70.20">
    <property type="match status" value="1"/>
</dbReference>
<dbReference type="PROSITE" id="PS00198">
    <property type="entry name" value="4FE4S_FER_1"/>
    <property type="match status" value="1"/>
</dbReference>
<evidence type="ECO:0000313" key="7">
    <source>
        <dbReference type="Proteomes" id="UP000824175"/>
    </source>
</evidence>
<dbReference type="PROSITE" id="PS51379">
    <property type="entry name" value="4FE4S_FER_2"/>
    <property type="match status" value="2"/>
</dbReference>
<keyword evidence="3" id="KW-0408">Iron</keyword>
<organism evidence="6 7">
    <name type="scientific">Candidatus Fimiplasma intestinipullorum</name>
    <dbReference type="NCBI Taxonomy" id="2840825"/>
    <lineage>
        <taxon>Bacteria</taxon>
        <taxon>Bacillati</taxon>
        <taxon>Bacillota</taxon>
        <taxon>Clostridia</taxon>
        <taxon>Eubacteriales</taxon>
        <taxon>Candidatus Fimiplasma</taxon>
    </lineage>
</organism>
<dbReference type="SUPFAM" id="SSF54862">
    <property type="entry name" value="4Fe-4S ferredoxins"/>
    <property type="match status" value="1"/>
</dbReference>
<protein>
    <submittedName>
        <fullName evidence="6">4Fe-4S binding protein</fullName>
    </submittedName>
</protein>
<evidence type="ECO:0000259" key="5">
    <source>
        <dbReference type="PROSITE" id="PS51379"/>
    </source>
</evidence>
<dbReference type="Proteomes" id="UP000824175">
    <property type="component" value="Unassembled WGS sequence"/>
</dbReference>